<dbReference type="InterPro" id="IPR020103">
    <property type="entry name" value="PsdUridine_synth_cat_dom_sf"/>
</dbReference>
<evidence type="ECO:0000256" key="7">
    <source>
        <dbReference type="ARBA" id="ARBA00041803"/>
    </source>
</evidence>
<organism evidence="11 12">
    <name type="scientific">Persicobacter diffluens</name>
    <dbReference type="NCBI Taxonomy" id="981"/>
    <lineage>
        <taxon>Bacteria</taxon>
        <taxon>Pseudomonadati</taxon>
        <taxon>Bacteroidota</taxon>
        <taxon>Cytophagia</taxon>
        <taxon>Cytophagales</taxon>
        <taxon>Persicobacteraceae</taxon>
        <taxon>Persicobacter</taxon>
    </lineage>
</organism>
<protein>
    <recommendedName>
        <fullName evidence="6">tRNA pseudouridine synthase C</fullName>
        <ecNumber evidence="5">5.4.99.26</ecNumber>
    </recommendedName>
    <alternativeName>
        <fullName evidence="8">tRNA pseudouridine(65) synthase</fullName>
    </alternativeName>
    <alternativeName>
        <fullName evidence="9">tRNA pseudouridylate synthase C</fullName>
    </alternativeName>
    <alternativeName>
        <fullName evidence="7">tRNA-uridine isomerase C</fullName>
    </alternativeName>
</protein>
<dbReference type="RefSeq" id="WP_338236683.1">
    <property type="nucleotide sequence ID" value="NZ_BQKE01000001.1"/>
</dbReference>
<evidence type="ECO:0000256" key="8">
    <source>
        <dbReference type="ARBA" id="ARBA00041975"/>
    </source>
</evidence>
<reference evidence="11 12" key="1">
    <citation type="submission" date="2021-12" db="EMBL/GenBank/DDBJ databases">
        <title>Genome sequencing of bacteria with rrn-lacking chromosome and rrn-plasmid.</title>
        <authorList>
            <person name="Anda M."/>
            <person name="Iwasaki W."/>
        </authorList>
    </citation>
    <scope>NUCLEOTIDE SEQUENCE [LARGE SCALE GENOMIC DNA]</scope>
    <source>
        <strain evidence="11 12">NBRC 15940</strain>
    </source>
</reference>
<dbReference type="InterPro" id="IPR006145">
    <property type="entry name" value="PsdUridine_synth_RsuA/RluA"/>
</dbReference>
<dbReference type="GO" id="GO:0000455">
    <property type="term" value="P:enzyme-directed rRNA pseudouridine synthesis"/>
    <property type="evidence" value="ECO:0007669"/>
    <property type="project" value="TreeGrafter"/>
</dbReference>
<gene>
    <name evidence="11" type="primary">truC</name>
    <name evidence="11" type="ORF">PEDI_16110</name>
</gene>
<dbReference type="InterPro" id="IPR006224">
    <property type="entry name" value="PsdUridine_synth_RluA-like_CS"/>
</dbReference>
<dbReference type="GO" id="GO:0008033">
    <property type="term" value="P:tRNA processing"/>
    <property type="evidence" value="ECO:0007669"/>
    <property type="project" value="UniProtKB-KW"/>
</dbReference>
<evidence type="ECO:0000256" key="3">
    <source>
        <dbReference type="ARBA" id="ARBA00036607"/>
    </source>
</evidence>
<evidence type="ECO:0000256" key="1">
    <source>
        <dbReference type="ARBA" id="ARBA00022694"/>
    </source>
</evidence>
<evidence type="ECO:0000256" key="6">
    <source>
        <dbReference type="ARBA" id="ARBA00040675"/>
    </source>
</evidence>
<dbReference type="EMBL" id="BQKE01000001">
    <property type="protein sequence ID" value="GJM61059.1"/>
    <property type="molecule type" value="Genomic_DNA"/>
</dbReference>
<comment type="function">
    <text evidence="4">Responsible for synthesis of pseudouridine from uracil-65 in transfer RNAs.</text>
</comment>
<evidence type="ECO:0000313" key="11">
    <source>
        <dbReference type="EMBL" id="GJM61059.1"/>
    </source>
</evidence>
<proteinExistence type="predicted"/>
<dbReference type="SUPFAM" id="SSF55120">
    <property type="entry name" value="Pseudouridine synthase"/>
    <property type="match status" value="1"/>
</dbReference>
<comment type="catalytic activity">
    <reaction evidence="3">
        <text>uridine(65) in tRNA = pseudouridine(65) in tRNA</text>
        <dbReference type="Rhea" id="RHEA:42536"/>
        <dbReference type="Rhea" id="RHEA-COMP:10103"/>
        <dbReference type="Rhea" id="RHEA-COMP:10104"/>
        <dbReference type="ChEBI" id="CHEBI:65314"/>
        <dbReference type="ChEBI" id="CHEBI:65315"/>
        <dbReference type="EC" id="5.4.99.26"/>
    </reaction>
</comment>
<sequence length="240" mass="27925">MEQNTLSMELEILYLDEYFCAINKPAGLMVHKSRVARDVKTFAMQELRNQLDRYVYPVHRLDRATSGILLFALSPEDCTLAQQMITDRKITKKYWTVLRGYTPEEGEIDKALTSEFNDTPKESLTIYKKLEQQESPFKVSERYPACRTSLVEAQPITGRTHQLRQHFAKIRHYIIGDNKHGDHKLNKGFKSEVGVENMLLHARSLTFIHPHSGENVHIEAPLPDYYSEILDKLGYQYHQQ</sequence>
<keyword evidence="1" id="KW-0819">tRNA processing</keyword>
<dbReference type="PANTHER" id="PTHR21600">
    <property type="entry name" value="MITOCHONDRIAL RNA PSEUDOURIDINE SYNTHASE"/>
    <property type="match status" value="1"/>
</dbReference>
<keyword evidence="12" id="KW-1185">Reference proteome</keyword>
<feature type="domain" description="Pseudouridine synthase RsuA/RluA-like" evidence="10">
    <location>
        <begin position="19"/>
        <end position="169"/>
    </location>
</feature>
<dbReference type="GO" id="GO:0160149">
    <property type="term" value="F:tRNA pseudouridine(65) synthase activity"/>
    <property type="evidence" value="ECO:0007669"/>
    <property type="project" value="UniProtKB-EC"/>
</dbReference>
<evidence type="ECO:0000259" key="10">
    <source>
        <dbReference type="Pfam" id="PF00849"/>
    </source>
</evidence>
<dbReference type="Gene3D" id="3.30.2350.10">
    <property type="entry name" value="Pseudouridine synthase"/>
    <property type="match status" value="1"/>
</dbReference>
<evidence type="ECO:0000256" key="4">
    <source>
        <dbReference type="ARBA" id="ARBA00037670"/>
    </source>
</evidence>
<dbReference type="AlphaFoldDB" id="A0AAN5AJI0"/>
<dbReference type="PROSITE" id="PS01129">
    <property type="entry name" value="PSI_RLU"/>
    <property type="match status" value="1"/>
</dbReference>
<evidence type="ECO:0000313" key="12">
    <source>
        <dbReference type="Proteomes" id="UP001310022"/>
    </source>
</evidence>
<dbReference type="Proteomes" id="UP001310022">
    <property type="component" value="Unassembled WGS sequence"/>
</dbReference>
<dbReference type="InterPro" id="IPR050188">
    <property type="entry name" value="RluA_PseudoU_synthase"/>
</dbReference>
<dbReference type="PANTHER" id="PTHR21600:SF56">
    <property type="entry name" value="TRNA PSEUDOURIDINE SYNTHASE C"/>
    <property type="match status" value="1"/>
</dbReference>
<keyword evidence="2" id="KW-0413">Isomerase</keyword>
<comment type="caution">
    <text evidence="11">The sequence shown here is derived from an EMBL/GenBank/DDBJ whole genome shotgun (WGS) entry which is preliminary data.</text>
</comment>
<dbReference type="GO" id="GO:0003723">
    <property type="term" value="F:RNA binding"/>
    <property type="evidence" value="ECO:0007669"/>
    <property type="project" value="InterPro"/>
</dbReference>
<accession>A0AAN5AJI0</accession>
<name>A0AAN5AJI0_9BACT</name>
<evidence type="ECO:0000256" key="5">
    <source>
        <dbReference type="ARBA" id="ARBA00038943"/>
    </source>
</evidence>
<evidence type="ECO:0000256" key="9">
    <source>
        <dbReference type="ARBA" id="ARBA00043049"/>
    </source>
</evidence>
<evidence type="ECO:0000256" key="2">
    <source>
        <dbReference type="ARBA" id="ARBA00023235"/>
    </source>
</evidence>
<dbReference type="EC" id="5.4.99.26" evidence="5"/>
<dbReference type="Pfam" id="PF00849">
    <property type="entry name" value="PseudoU_synth_2"/>
    <property type="match status" value="1"/>
</dbReference>